<dbReference type="EC" id="2.4.2.28" evidence="4"/>
<comment type="subcellular location">
    <subcellularLocation>
        <location evidence="4">Cytoplasm</location>
    </subcellularLocation>
    <subcellularLocation>
        <location evidence="4">Nucleus</location>
    </subcellularLocation>
</comment>
<feature type="binding site" evidence="4">
    <location>
        <begin position="221"/>
        <end position="223"/>
    </location>
    <ligand>
        <name>substrate</name>
    </ligand>
</feature>
<dbReference type="InterPro" id="IPR010044">
    <property type="entry name" value="MTAP"/>
</dbReference>
<evidence type="ECO:0000256" key="2">
    <source>
        <dbReference type="ARBA" id="ARBA00022679"/>
    </source>
</evidence>
<dbReference type="PANTHER" id="PTHR42679:SF2">
    <property type="entry name" value="S-METHYL-5'-THIOADENOSINE PHOSPHORYLASE"/>
    <property type="match status" value="1"/>
</dbReference>
<evidence type="ECO:0000259" key="5">
    <source>
        <dbReference type="Pfam" id="PF01048"/>
    </source>
</evidence>
<dbReference type="InterPro" id="IPR035994">
    <property type="entry name" value="Nucleoside_phosphorylase_sf"/>
</dbReference>
<dbReference type="GO" id="GO:0017061">
    <property type="term" value="F:S-methyl-5-thioadenosine phosphorylase activity"/>
    <property type="evidence" value="ECO:0007669"/>
    <property type="project" value="UniProtKB-UniRule"/>
</dbReference>
<keyword evidence="6" id="KW-1185">Reference proteome</keyword>
<comment type="catalytic activity">
    <reaction evidence="4">
        <text>S-methyl-5'-thioadenosine + phosphate = 5-(methylsulfanyl)-alpha-D-ribose 1-phosphate + adenine</text>
        <dbReference type="Rhea" id="RHEA:11852"/>
        <dbReference type="ChEBI" id="CHEBI:16708"/>
        <dbReference type="ChEBI" id="CHEBI:17509"/>
        <dbReference type="ChEBI" id="CHEBI:43474"/>
        <dbReference type="ChEBI" id="CHEBI:58533"/>
        <dbReference type="EC" id="2.4.2.28"/>
    </reaction>
</comment>
<dbReference type="RefSeq" id="XP_011305236.1">
    <property type="nucleotide sequence ID" value="XM_011306934.1"/>
</dbReference>
<dbReference type="SUPFAM" id="SSF53167">
    <property type="entry name" value="Purine and uridine phosphorylases"/>
    <property type="match status" value="1"/>
</dbReference>
<reference evidence="7" key="1">
    <citation type="submission" date="2025-08" db="UniProtKB">
        <authorList>
            <consortium name="RefSeq"/>
        </authorList>
    </citation>
    <scope>IDENTIFICATION</scope>
    <source>
        <strain evidence="7">USDA-PBARC FA_bdor</strain>
        <tissue evidence="7">Whole organism</tissue>
    </source>
</reference>
<evidence type="ECO:0000313" key="7">
    <source>
        <dbReference type="RefSeq" id="XP_011305236.1"/>
    </source>
</evidence>
<feature type="binding site" evidence="4">
    <location>
        <position position="198"/>
    </location>
    <ligand>
        <name>phosphate</name>
        <dbReference type="ChEBI" id="CHEBI:43474"/>
    </ligand>
</feature>
<feature type="binding site" evidence="4">
    <location>
        <begin position="61"/>
        <end position="62"/>
    </location>
    <ligand>
        <name>phosphate</name>
        <dbReference type="ChEBI" id="CHEBI:43474"/>
    </ligand>
</feature>
<dbReference type="CDD" id="cd09010">
    <property type="entry name" value="MTAP_SsMTAPII_like_MTIP"/>
    <property type="match status" value="1"/>
</dbReference>
<dbReference type="PANTHER" id="PTHR42679">
    <property type="entry name" value="S-METHYL-5'-THIOADENOSINE PHOSPHORYLASE"/>
    <property type="match status" value="1"/>
</dbReference>
<dbReference type="InterPro" id="IPR000845">
    <property type="entry name" value="Nucleoside_phosphorylase_d"/>
</dbReference>
<sequence>MGTHKIKIGIIGGSGLDDFAKNFLIDSKVIERENVISDFGYPSSDIYQGTVSNIPVALIFRHGVGHTVSPTNVNYRGNVEALKNLGCTHILASTACGSLSASIGPGQLVIPDNFIDCTTKRDGTFFDGTSAKFGGVRHVPMEPSFHPATADSLLLAAQTLGLDVKKGGTIVAIEGPRFSSRAESKTWRLWGGDLINMTTCPEVCLAKEAGLLYAAVAIATDYDSWREPEEFVSATSVMSVFKENAWKVKNLLVKAIEIIGNMDWDQHINDLKDVIDKANVSKN</sequence>
<feature type="domain" description="Nucleoside phosphorylase" evidence="5">
    <location>
        <begin position="7"/>
        <end position="256"/>
    </location>
</feature>
<comment type="subunit">
    <text evidence="4">Homotrimer.</text>
</comment>
<organism evidence="6 7">
    <name type="scientific">Fopius arisanus</name>
    <dbReference type="NCBI Taxonomy" id="64838"/>
    <lineage>
        <taxon>Eukaryota</taxon>
        <taxon>Metazoa</taxon>
        <taxon>Ecdysozoa</taxon>
        <taxon>Arthropoda</taxon>
        <taxon>Hexapoda</taxon>
        <taxon>Insecta</taxon>
        <taxon>Pterygota</taxon>
        <taxon>Neoptera</taxon>
        <taxon>Endopterygota</taxon>
        <taxon>Hymenoptera</taxon>
        <taxon>Apocrita</taxon>
        <taxon>Ichneumonoidea</taxon>
        <taxon>Braconidae</taxon>
        <taxon>Opiinae</taxon>
        <taxon>Fopius</taxon>
    </lineage>
</organism>
<protein>
    <recommendedName>
        <fullName evidence="4">S-methyl-5'-thioadenosine phosphorylase</fullName>
        <ecNumber evidence="4">2.4.2.28</ecNumber>
    </recommendedName>
    <alternativeName>
        <fullName evidence="4">5'-methylthioadenosine phosphorylase</fullName>
        <shortName evidence="4">MTA phosphorylase</shortName>
        <shortName evidence="4">MTAP</shortName>
        <shortName evidence="4">MTAPase</shortName>
    </alternativeName>
</protein>
<feature type="site" description="Important for substrate specificity" evidence="4">
    <location>
        <position position="179"/>
    </location>
</feature>
<proteinExistence type="inferred from homology"/>
<evidence type="ECO:0000256" key="1">
    <source>
        <dbReference type="ARBA" id="ARBA00022676"/>
    </source>
</evidence>
<name>A0A9R1U2X8_9HYME</name>
<feature type="binding site" evidence="4">
    <location>
        <position position="14"/>
    </location>
    <ligand>
        <name>phosphate</name>
        <dbReference type="ChEBI" id="CHEBI:43474"/>
    </ligand>
</feature>
<gene>
    <name evidence="7" type="primary">Mtap</name>
</gene>
<dbReference type="Gene3D" id="3.40.50.1580">
    <property type="entry name" value="Nucleoside phosphorylase domain"/>
    <property type="match status" value="1"/>
</dbReference>
<keyword evidence="4" id="KW-0539">Nucleus</keyword>
<comment type="pathway">
    <text evidence="4">Amino-acid biosynthesis; L-methionine biosynthesis via salvage pathway; S-methyl-5-thio-alpha-D-ribose 1-phosphate from S-methyl-5'-thioadenosine (phosphorylase route): step 1/1.</text>
</comment>
<feature type="binding site" evidence="4">
    <location>
        <position position="197"/>
    </location>
    <ligand>
        <name>substrate</name>
    </ligand>
</feature>
<dbReference type="HAMAP" id="MF_01963">
    <property type="entry name" value="MTAP"/>
    <property type="match status" value="1"/>
</dbReference>
<dbReference type="Proteomes" id="UP000694866">
    <property type="component" value="Unplaced"/>
</dbReference>
<accession>A0A9R1U2X8</accession>
<evidence type="ECO:0000313" key="6">
    <source>
        <dbReference type="Proteomes" id="UP000694866"/>
    </source>
</evidence>
<feature type="binding site" evidence="4">
    <location>
        <begin position="94"/>
        <end position="95"/>
    </location>
    <ligand>
        <name>phosphate</name>
        <dbReference type="ChEBI" id="CHEBI:43474"/>
    </ligand>
</feature>
<comment type="similarity">
    <text evidence="4">Belongs to the PNP/MTAP phosphorylase family. MTAP subfamily.</text>
</comment>
<dbReference type="GO" id="GO:0005634">
    <property type="term" value="C:nucleus"/>
    <property type="evidence" value="ECO:0007669"/>
    <property type="project" value="UniProtKB-SubCell"/>
</dbReference>
<dbReference type="GO" id="GO:0006166">
    <property type="term" value="P:purine ribonucleoside salvage"/>
    <property type="evidence" value="ECO:0007669"/>
    <property type="project" value="UniProtKB-KW"/>
</dbReference>
<dbReference type="Pfam" id="PF01048">
    <property type="entry name" value="PNP_UDP_1"/>
    <property type="match status" value="1"/>
</dbReference>
<dbReference type="KEGG" id="fas:105267822"/>
<dbReference type="GO" id="GO:0005829">
    <property type="term" value="C:cytosol"/>
    <property type="evidence" value="ECO:0007669"/>
    <property type="project" value="TreeGrafter"/>
</dbReference>
<dbReference type="CTD" id="4507"/>
<comment type="function">
    <text evidence="4">Catalyzes the reversible phosphorylation of S-methyl-5'-thioadenosine (MTA) to adenine and 5-methylthioribose-1-phosphate. Involved in the breakdown of MTA, a major by-product of polyamine biosynthesis. Responsible for the first step in the methionine salvage pathway after MTA has been generated from S-adenosylmethionine. Has broad substrate specificity with 6-aminopurine nucleosides as preferred substrates.</text>
</comment>
<evidence type="ECO:0000256" key="4">
    <source>
        <dbReference type="HAMAP-Rule" id="MF_03155"/>
    </source>
</evidence>
<dbReference type="GO" id="GO:0019509">
    <property type="term" value="P:L-methionine salvage from methylthioadenosine"/>
    <property type="evidence" value="ECO:0007669"/>
    <property type="project" value="UniProtKB-UniRule"/>
</dbReference>
<keyword evidence="4" id="KW-0963">Cytoplasm</keyword>
<dbReference type="GeneID" id="105267822"/>
<feature type="site" description="Important for substrate specificity" evidence="4">
    <location>
        <position position="234"/>
    </location>
</feature>
<keyword evidence="3 4" id="KW-0660">Purine salvage</keyword>
<evidence type="ECO:0000256" key="3">
    <source>
        <dbReference type="ARBA" id="ARBA00022726"/>
    </source>
</evidence>
<keyword evidence="2 4" id="KW-0808">Transferase</keyword>
<keyword evidence="1 4" id="KW-0328">Glycosyltransferase</keyword>
<dbReference type="AlphaFoldDB" id="A0A9R1U2X8"/>
<dbReference type="OrthoDB" id="431409at2759"/>